<reference evidence="1 2" key="1">
    <citation type="journal article" date="2013" name="Genome Announc.">
        <title>Genome Sequence of the Polycyclic Aromatic Hydrocarbon-Degrading Bacterium Strain Marinobacter nanhaiticus D15-8WT.</title>
        <authorList>
            <person name="Cui Z."/>
            <person name="Gao W."/>
            <person name="Li Q."/>
            <person name="Xu G."/>
            <person name="Zheng L."/>
        </authorList>
    </citation>
    <scope>NUCLEOTIDE SEQUENCE [LARGE SCALE GENOMIC DNA]</scope>
    <source>
        <strain evidence="1 2">D15-8W</strain>
    </source>
</reference>
<dbReference type="Proteomes" id="UP000013165">
    <property type="component" value="Unassembled WGS sequence"/>
</dbReference>
<dbReference type="EMBL" id="APLQ01000011">
    <property type="protein sequence ID" value="ENO16002.1"/>
    <property type="molecule type" value="Genomic_DNA"/>
</dbReference>
<comment type="caution">
    <text evidence="1">The sequence shown here is derived from an EMBL/GenBank/DDBJ whole genome shotgun (WGS) entry which is preliminary data.</text>
</comment>
<dbReference type="HOGENOM" id="CLU_2666808_0_0_6"/>
<protein>
    <submittedName>
        <fullName evidence="1">Uncharacterized protein</fullName>
    </submittedName>
</protein>
<evidence type="ECO:0000313" key="2">
    <source>
        <dbReference type="Proteomes" id="UP000013165"/>
    </source>
</evidence>
<gene>
    <name evidence="1" type="ORF">J057_11636</name>
</gene>
<keyword evidence="2" id="KW-1185">Reference proteome</keyword>
<accession>N6WY27</accession>
<evidence type="ECO:0000313" key="1">
    <source>
        <dbReference type="EMBL" id="ENO16002.1"/>
    </source>
</evidence>
<organism evidence="1 2">
    <name type="scientific">Marinobacter nanhaiticus D15-8W</name>
    <dbReference type="NCBI Taxonomy" id="626887"/>
    <lineage>
        <taxon>Bacteria</taxon>
        <taxon>Pseudomonadati</taxon>
        <taxon>Pseudomonadota</taxon>
        <taxon>Gammaproteobacteria</taxon>
        <taxon>Pseudomonadales</taxon>
        <taxon>Marinobacteraceae</taxon>
        <taxon>Marinobacter</taxon>
    </lineage>
</organism>
<proteinExistence type="predicted"/>
<name>N6WY27_9GAMM</name>
<dbReference type="AlphaFoldDB" id="N6WY27"/>
<sequence length="79" mass="8827">MISGEAQYFRSAYPLLPREQVRVGHGYSEAPLKASIPARYRDGQGGIDLEQVKRDQRRARSDVIRTVIGRLSRLGGSRG</sequence>